<keyword evidence="2" id="KW-0472">Membrane</keyword>
<evidence type="ECO:0000256" key="1">
    <source>
        <dbReference type="SAM" id="MobiDB-lite"/>
    </source>
</evidence>
<sequence length="242" mass="26596">MAVHHSRSRGEGRERGRAGQRGFPRVAHGPARALVLVAALRSAHGACARHTWLDDLLDPLPLLSQTKTVWHFARGESDKAIATSDRFTRRCPGISQLRSLIELAQGDAASAKATQADFLIQPSEFVKDFLARESMLEAELLGKELTTQALLDLEALMEQAVRRLPAQSKFFFVQGTQTFAAMCTIWALFQCERLRQTLEIAWKGALSLFVILLLDVVMSAALEDHLRASGDVGSTPPCTCVT</sequence>
<protein>
    <submittedName>
        <fullName evidence="3">Uncharacterized protein</fullName>
    </submittedName>
</protein>
<comment type="caution">
    <text evidence="3">The sequence shown here is derived from an EMBL/GenBank/DDBJ whole genome shotgun (WGS) entry which is preliminary data.</text>
</comment>
<organism evidence="3 4">
    <name type="scientific">Diacronema lutheri</name>
    <name type="common">Unicellular marine alga</name>
    <name type="synonym">Monochrysis lutheri</name>
    <dbReference type="NCBI Taxonomy" id="2081491"/>
    <lineage>
        <taxon>Eukaryota</taxon>
        <taxon>Haptista</taxon>
        <taxon>Haptophyta</taxon>
        <taxon>Pavlovophyceae</taxon>
        <taxon>Pavlovales</taxon>
        <taxon>Pavlovaceae</taxon>
        <taxon>Diacronema</taxon>
    </lineage>
</organism>
<keyword evidence="4" id="KW-1185">Reference proteome</keyword>
<feature type="transmembrane region" description="Helical" evidence="2">
    <location>
        <begin position="201"/>
        <end position="222"/>
    </location>
</feature>
<gene>
    <name evidence="3" type="ORF">KFE25_007613</name>
</gene>
<dbReference type="Proteomes" id="UP000751190">
    <property type="component" value="Unassembled WGS sequence"/>
</dbReference>
<evidence type="ECO:0000256" key="2">
    <source>
        <dbReference type="SAM" id="Phobius"/>
    </source>
</evidence>
<feature type="region of interest" description="Disordered" evidence="1">
    <location>
        <begin position="1"/>
        <end position="24"/>
    </location>
</feature>
<dbReference type="OrthoDB" id="6162903at2759"/>
<dbReference type="AlphaFoldDB" id="A0A8J5XW87"/>
<dbReference type="EMBL" id="JAGTXO010000003">
    <property type="protein sequence ID" value="KAG8469095.1"/>
    <property type="molecule type" value="Genomic_DNA"/>
</dbReference>
<name>A0A8J5XW87_DIALT</name>
<feature type="compositionally biased region" description="Basic and acidic residues" evidence="1">
    <location>
        <begin position="8"/>
        <end position="17"/>
    </location>
</feature>
<keyword evidence="2" id="KW-0812">Transmembrane</keyword>
<accession>A0A8J5XW87</accession>
<reference evidence="3" key="1">
    <citation type="submission" date="2021-05" db="EMBL/GenBank/DDBJ databases">
        <title>The genome of the haptophyte Pavlova lutheri (Diacronema luteri, Pavlovales) - a model for lipid biosynthesis in eukaryotic algae.</title>
        <authorList>
            <person name="Hulatt C.J."/>
            <person name="Posewitz M.C."/>
        </authorList>
    </citation>
    <scope>NUCLEOTIDE SEQUENCE</scope>
    <source>
        <strain evidence="3">NIVA-4/92</strain>
    </source>
</reference>
<proteinExistence type="predicted"/>
<evidence type="ECO:0000313" key="4">
    <source>
        <dbReference type="Proteomes" id="UP000751190"/>
    </source>
</evidence>
<evidence type="ECO:0000313" key="3">
    <source>
        <dbReference type="EMBL" id="KAG8469095.1"/>
    </source>
</evidence>
<keyword evidence="2" id="KW-1133">Transmembrane helix</keyword>